<proteinExistence type="inferred from homology"/>
<feature type="site" description="Plays an important role in discriminating NADH against NADPH" evidence="9">
    <location>
        <position position="75"/>
    </location>
</feature>
<evidence type="ECO:0000256" key="5">
    <source>
        <dbReference type="ARBA" id="ARBA00023027"/>
    </source>
</evidence>
<feature type="binding site" evidence="9">
    <location>
        <begin position="139"/>
        <end position="140"/>
    </location>
    <ligand>
        <name>NAD(+)</name>
        <dbReference type="ChEBI" id="CHEBI:57540"/>
    </ligand>
</feature>
<dbReference type="Gene3D" id="3.40.50.720">
    <property type="entry name" value="NAD(P)-binding Rossmann-like Domain"/>
    <property type="match status" value="1"/>
</dbReference>
<name>A0A451D4N4_9GAMM</name>
<evidence type="ECO:0000313" key="14">
    <source>
        <dbReference type="Proteomes" id="UP000294338"/>
    </source>
</evidence>
<keyword evidence="4 9" id="KW-0560">Oxidoreductase</keyword>
<comment type="pathway">
    <text evidence="9">Lipid metabolism; fatty acid biosynthesis.</text>
</comment>
<dbReference type="Pfam" id="PF07055">
    <property type="entry name" value="Eno-Rase_FAD_bd"/>
    <property type="match status" value="1"/>
</dbReference>
<dbReference type="Pfam" id="PF12241">
    <property type="entry name" value="Enoyl_reductase"/>
    <property type="match status" value="1"/>
</dbReference>
<dbReference type="Pfam" id="PF12242">
    <property type="entry name" value="Eno-Rase_NADH_b"/>
    <property type="match status" value="1"/>
</dbReference>
<feature type="binding site" evidence="9">
    <location>
        <position position="244"/>
    </location>
    <ligand>
        <name>NAD(+)</name>
        <dbReference type="ChEBI" id="CHEBI:57540"/>
    </ligand>
</feature>
<evidence type="ECO:0000259" key="11">
    <source>
        <dbReference type="Pfam" id="PF12241"/>
    </source>
</evidence>
<evidence type="ECO:0000256" key="4">
    <source>
        <dbReference type="ARBA" id="ARBA00023002"/>
    </source>
</evidence>
<evidence type="ECO:0000259" key="12">
    <source>
        <dbReference type="Pfam" id="PF12242"/>
    </source>
</evidence>
<sequence>MIIQPRIRGFICVTSHPEGCKYNVKQQIKYVLSKGSIKPGPKKALIIGASTGYGLAARIVSTFACSASTLGIFLERPGKQNKSGSAGWYNTAAFEELANREGLYSKSINGDAFSDLMKKKTIEVIKKDLGQVDLVIYSLASSRCVHSKTGKTHYSTLKPIGKILKTRGLNTDTETVIDISLDPASQEEIDSTIAVMGGENWQMWIEALIEADALAKGAKTIAFTYLGEKITRDIYWNGSIGAAKKDLDQYSTKIRQMLVTHGNGDARVAALRAVVTQASSAIPVMPLYLSLLLKLAKEQGTHEGCIEQIYGLYQNGLYSNLPKLDAMGRLRVDDTEIHPDIQEKITQLWFTVNNENLHVITDLVGYKHEFMSLFGFGSKNINYKEMINPMVNIKNLIQI</sequence>
<protein>
    <recommendedName>
        <fullName evidence="9">Enoyl-[acyl-carrier-protein] reductase [NADH]</fullName>
        <shortName evidence="9">ENR</shortName>
        <ecNumber evidence="9">1.3.1.9</ecNumber>
    </recommendedName>
</protein>
<feature type="binding site" evidence="9">
    <location>
        <position position="225"/>
    </location>
    <ligand>
        <name>substrate</name>
    </ligand>
</feature>
<dbReference type="GO" id="GO:0006633">
    <property type="term" value="P:fatty acid biosynthetic process"/>
    <property type="evidence" value="ECO:0007669"/>
    <property type="project" value="UniProtKB-UniRule"/>
</dbReference>
<evidence type="ECO:0000256" key="1">
    <source>
        <dbReference type="ARBA" id="ARBA00011245"/>
    </source>
</evidence>
<keyword evidence="7 9" id="KW-0275">Fatty acid biosynthesis</keyword>
<comment type="catalytic activity">
    <reaction evidence="9">
        <text>a 2,3-saturated acyl-[ACP] + NAD(+) = a (2E)-enoyl-[ACP] + NADH + H(+)</text>
        <dbReference type="Rhea" id="RHEA:10240"/>
        <dbReference type="Rhea" id="RHEA-COMP:9925"/>
        <dbReference type="Rhea" id="RHEA-COMP:9926"/>
        <dbReference type="ChEBI" id="CHEBI:15378"/>
        <dbReference type="ChEBI" id="CHEBI:57540"/>
        <dbReference type="ChEBI" id="CHEBI:57945"/>
        <dbReference type="ChEBI" id="CHEBI:78784"/>
        <dbReference type="ChEBI" id="CHEBI:78785"/>
        <dbReference type="EC" id="1.3.1.9"/>
    </reaction>
</comment>
<dbReference type="EC" id="1.3.1.9" evidence="9"/>
<dbReference type="NCBIfam" id="NF043048">
    <property type="entry name" value="EnoyACPredFabV"/>
    <property type="match status" value="1"/>
</dbReference>
<feature type="domain" description="Trans-2-enoyl-CoA reductase-like NAD(P)H binding" evidence="12">
    <location>
        <begin position="2"/>
        <end position="79"/>
    </location>
</feature>
<organism evidence="13 14">
    <name type="scientific">Candidatus Erwinia haradaeae</name>
    <dbReference type="NCBI Taxonomy" id="1922217"/>
    <lineage>
        <taxon>Bacteria</taxon>
        <taxon>Pseudomonadati</taxon>
        <taxon>Pseudomonadota</taxon>
        <taxon>Gammaproteobacteria</taxon>
        <taxon>Enterobacterales</taxon>
        <taxon>Erwiniaceae</taxon>
        <taxon>Erwinia</taxon>
    </lineage>
</organism>
<comment type="function">
    <text evidence="9">Involved in the final reduction of the elongation cycle of fatty acid synthesis (FAS II). Catalyzes the reduction of a carbon-carbon double bond in an enoyl moiety that is covalently linked to an acyl carrier protein (ACP).</text>
</comment>
<keyword evidence="5 9" id="KW-0520">NAD</keyword>
<dbReference type="InterPro" id="IPR024906">
    <property type="entry name" value="Eno_Rdtase_FAD-bd_dom"/>
</dbReference>
<evidence type="ECO:0000256" key="9">
    <source>
        <dbReference type="HAMAP-Rule" id="MF_01838"/>
    </source>
</evidence>
<dbReference type="InterPro" id="IPR050048">
    <property type="entry name" value="FabV-like_NADH_b"/>
</dbReference>
<keyword evidence="2 9" id="KW-0444">Lipid biosynthesis</keyword>
<feature type="binding site" evidence="9">
    <location>
        <begin position="274"/>
        <end position="276"/>
    </location>
    <ligand>
        <name>NAD(+)</name>
        <dbReference type="ChEBI" id="CHEBI:57540"/>
    </ligand>
</feature>
<dbReference type="RefSeq" id="WP_197095243.1">
    <property type="nucleotide sequence ID" value="NZ_LR217705.1"/>
</dbReference>
<feature type="binding site" evidence="9">
    <location>
        <begin position="111"/>
        <end position="112"/>
    </location>
    <ligand>
        <name>NAD(+)</name>
        <dbReference type="ChEBI" id="CHEBI:57540"/>
    </ligand>
</feature>
<feature type="domain" description="Trans-2-enoyl-CoA reductase catalytic" evidence="11">
    <location>
        <begin position="82"/>
        <end position="318"/>
    </location>
</feature>
<evidence type="ECO:0000256" key="8">
    <source>
        <dbReference type="ARBA" id="ARBA00048302"/>
    </source>
</evidence>
<dbReference type="EMBL" id="LR217705">
    <property type="protein sequence ID" value="VFP80618.1"/>
    <property type="molecule type" value="Genomic_DNA"/>
</dbReference>
<comment type="similarity">
    <text evidence="9">Belongs to the TER reductase family.</text>
</comment>
<dbReference type="GO" id="GO:0050343">
    <property type="term" value="F:trans-2-enoyl-CoA reductase (NADH) activity"/>
    <property type="evidence" value="ECO:0007669"/>
    <property type="project" value="UniProtKB-EC"/>
</dbReference>
<dbReference type="AlphaFoldDB" id="A0A451D4N4"/>
<evidence type="ECO:0000313" key="13">
    <source>
        <dbReference type="EMBL" id="VFP80618.1"/>
    </source>
</evidence>
<feature type="domain" description="Enoyl reductase FAD binding" evidence="10">
    <location>
        <begin position="324"/>
        <end position="385"/>
    </location>
</feature>
<dbReference type="InterPro" id="IPR010758">
    <property type="entry name" value="Trans-2-enoyl-CoA_reductase"/>
</dbReference>
<dbReference type="InterPro" id="IPR024910">
    <property type="entry name" value="Enoyl-CoA_Rdtase_cat_dom"/>
</dbReference>
<dbReference type="NCBIfam" id="NF010177">
    <property type="entry name" value="PRK13656.1"/>
    <property type="match status" value="1"/>
</dbReference>
<comment type="catalytic activity">
    <reaction evidence="8">
        <text>a 2,3-saturated acyl-CoA + NAD(+) = a (2E)-enoyl-CoA + NADH + H(+)</text>
        <dbReference type="Rhea" id="RHEA:18177"/>
        <dbReference type="ChEBI" id="CHEBI:15378"/>
        <dbReference type="ChEBI" id="CHEBI:57540"/>
        <dbReference type="ChEBI" id="CHEBI:57945"/>
        <dbReference type="ChEBI" id="CHEBI:58856"/>
        <dbReference type="ChEBI" id="CHEBI:65111"/>
        <dbReference type="EC" id="1.3.1.44"/>
    </reaction>
</comment>
<dbReference type="HAMAP" id="MF_01838">
    <property type="entry name" value="FabV_reductase"/>
    <property type="match status" value="1"/>
</dbReference>
<dbReference type="GO" id="GO:0004318">
    <property type="term" value="F:enoyl-[acyl-carrier-protein] reductase (NADH) activity"/>
    <property type="evidence" value="ECO:0007669"/>
    <property type="project" value="UniProtKB-UniRule"/>
</dbReference>
<evidence type="ECO:0000259" key="10">
    <source>
        <dbReference type="Pfam" id="PF07055"/>
    </source>
</evidence>
<evidence type="ECO:0000256" key="3">
    <source>
        <dbReference type="ARBA" id="ARBA00022832"/>
    </source>
</evidence>
<evidence type="ECO:0000256" key="7">
    <source>
        <dbReference type="ARBA" id="ARBA00023160"/>
    </source>
</evidence>
<dbReference type="PANTHER" id="PTHR37480:SF1">
    <property type="entry name" value="ENOYL-[ACYL-CARRIER-PROTEIN] REDUCTASE [NADH]"/>
    <property type="match status" value="1"/>
</dbReference>
<comment type="subunit">
    <text evidence="1 9">Monomer.</text>
</comment>
<feature type="binding site" evidence="9">
    <location>
        <begin position="74"/>
        <end position="75"/>
    </location>
    <ligand>
        <name>NAD(+)</name>
        <dbReference type="ChEBI" id="CHEBI:57540"/>
    </ligand>
</feature>
<dbReference type="PANTHER" id="PTHR37480">
    <property type="entry name" value="ENOYL-[ACYL-CARRIER-PROTEIN] REDUCTASE [NADH]"/>
    <property type="match status" value="1"/>
</dbReference>
<evidence type="ECO:0000256" key="6">
    <source>
        <dbReference type="ARBA" id="ARBA00023098"/>
    </source>
</evidence>
<feature type="binding site" evidence="9">
    <location>
        <begin position="48"/>
        <end position="53"/>
    </location>
    <ligand>
        <name>NAD(+)</name>
        <dbReference type="ChEBI" id="CHEBI:57540"/>
    </ligand>
</feature>
<gene>
    <name evidence="9 13" type="primary">fabV</name>
    <name evidence="13" type="ORF">ERCISPPS3390_496</name>
</gene>
<evidence type="ECO:0000256" key="2">
    <source>
        <dbReference type="ARBA" id="ARBA00022516"/>
    </source>
</evidence>
<keyword evidence="6 9" id="KW-0443">Lipid metabolism</keyword>
<keyword evidence="3 9" id="KW-0276">Fatty acid metabolism</keyword>
<reference evidence="13 14" key="1">
    <citation type="submission" date="2019-02" db="EMBL/GenBank/DDBJ databases">
        <authorList>
            <person name="Manzano-Marin A."/>
            <person name="Manzano-Marin A."/>
        </authorList>
    </citation>
    <scope>NUCLEOTIDE SEQUENCE [LARGE SCALE GENOMIC DNA]</scope>
    <source>
        <strain evidence="13 14">ErCisplendens/pseudotsugae</strain>
    </source>
</reference>
<accession>A0A451D4N4</accession>
<dbReference type="GO" id="GO:0051287">
    <property type="term" value="F:NAD binding"/>
    <property type="evidence" value="ECO:0007669"/>
    <property type="project" value="UniProtKB-UniRule"/>
</dbReference>
<dbReference type="UniPathway" id="UPA00094"/>
<dbReference type="Proteomes" id="UP000294338">
    <property type="component" value="Chromosome 1"/>
</dbReference>
<feature type="active site" description="Proton donor" evidence="9">
    <location>
        <position position="235"/>
    </location>
</feature>